<evidence type="ECO:0000259" key="3">
    <source>
        <dbReference type="PROSITE" id="PS50801"/>
    </source>
</evidence>
<dbReference type="NCBIfam" id="TIGR00377">
    <property type="entry name" value="ant_ant_sig"/>
    <property type="match status" value="1"/>
</dbReference>
<comment type="caution">
    <text evidence="4">The sequence shown here is derived from an EMBL/GenBank/DDBJ whole genome shotgun (WGS) entry which is preliminary data.</text>
</comment>
<dbReference type="SUPFAM" id="SSF52091">
    <property type="entry name" value="SpoIIaa-like"/>
    <property type="match status" value="1"/>
</dbReference>
<evidence type="ECO:0000256" key="2">
    <source>
        <dbReference type="RuleBase" id="RU003749"/>
    </source>
</evidence>
<accession>A0ABQ4GC28</accession>
<evidence type="ECO:0000256" key="1">
    <source>
        <dbReference type="ARBA" id="ARBA00009013"/>
    </source>
</evidence>
<dbReference type="InterPro" id="IPR003658">
    <property type="entry name" value="Anti-sigma_ant"/>
</dbReference>
<dbReference type="EMBL" id="BOOC01000062">
    <property type="protein sequence ID" value="GIH44538.1"/>
    <property type="molecule type" value="Genomic_DNA"/>
</dbReference>
<organism evidence="4 5">
    <name type="scientific">Microbispora corallina</name>
    <dbReference type="NCBI Taxonomy" id="83302"/>
    <lineage>
        <taxon>Bacteria</taxon>
        <taxon>Bacillati</taxon>
        <taxon>Actinomycetota</taxon>
        <taxon>Actinomycetes</taxon>
        <taxon>Streptosporangiales</taxon>
        <taxon>Streptosporangiaceae</taxon>
        <taxon>Microbispora</taxon>
    </lineage>
</organism>
<feature type="domain" description="STAS" evidence="3">
    <location>
        <begin position="4"/>
        <end position="115"/>
    </location>
</feature>
<evidence type="ECO:0000313" key="5">
    <source>
        <dbReference type="Proteomes" id="UP000603904"/>
    </source>
</evidence>
<keyword evidence="5" id="KW-1185">Reference proteome</keyword>
<gene>
    <name evidence="4" type="ORF">Mco01_75380</name>
</gene>
<dbReference type="InterPro" id="IPR036513">
    <property type="entry name" value="STAS_dom_sf"/>
</dbReference>
<dbReference type="PANTHER" id="PTHR33495:SF2">
    <property type="entry name" value="ANTI-SIGMA FACTOR ANTAGONIST TM_1081-RELATED"/>
    <property type="match status" value="1"/>
</dbReference>
<proteinExistence type="inferred from homology"/>
<reference evidence="4 5" key="1">
    <citation type="submission" date="2021-01" db="EMBL/GenBank/DDBJ databases">
        <title>Whole genome shotgun sequence of Microbispora corallina NBRC 16416.</title>
        <authorList>
            <person name="Komaki H."/>
            <person name="Tamura T."/>
        </authorList>
    </citation>
    <scope>NUCLEOTIDE SEQUENCE [LARGE SCALE GENOMIC DNA]</scope>
    <source>
        <strain evidence="4 5">NBRC 16416</strain>
    </source>
</reference>
<sequence length="131" mass="14522">MDIFQAIIERRPPCIVIKASGELDLAAEAEFRKQVDLAVESAPQRLLFDLSELRFMDSTGLRVILEAYRCLGMRQRVAVCGLTPRLERLFRISGIIGRVGGMTAYPTLEDALAQGRSRTAPGVGGRHSRLH</sequence>
<evidence type="ECO:0000313" key="4">
    <source>
        <dbReference type="EMBL" id="GIH44538.1"/>
    </source>
</evidence>
<dbReference type="CDD" id="cd07043">
    <property type="entry name" value="STAS_anti-anti-sigma_factors"/>
    <property type="match status" value="1"/>
</dbReference>
<dbReference type="PANTHER" id="PTHR33495">
    <property type="entry name" value="ANTI-SIGMA FACTOR ANTAGONIST TM_1081-RELATED-RELATED"/>
    <property type="match status" value="1"/>
</dbReference>
<dbReference type="Proteomes" id="UP000603904">
    <property type="component" value="Unassembled WGS sequence"/>
</dbReference>
<dbReference type="Pfam" id="PF01740">
    <property type="entry name" value="STAS"/>
    <property type="match status" value="1"/>
</dbReference>
<dbReference type="InterPro" id="IPR002645">
    <property type="entry name" value="STAS_dom"/>
</dbReference>
<dbReference type="RefSeq" id="WP_204061526.1">
    <property type="nucleotide sequence ID" value="NZ_BAAAGP010000010.1"/>
</dbReference>
<protein>
    <recommendedName>
        <fullName evidence="2">Anti-sigma factor antagonist</fullName>
    </recommendedName>
</protein>
<dbReference type="PROSITE" id="PS50801">
    <property type="entry name" value="STAS"/>
    <property type="match status" value="1"/>
</dbReference>
<name>A0ABQ4GC28_9ACTN</name>
<comment type="similarity">
    <text evidence="1 2">Belongs to the anti-sigma-factor antagonist family.</text>
</comment>
<dbReference type="Gene3D" id="3.30.750.24">
    <property type="entry name" value="STAS domain"/>
    <property type="match status" value="1"/>
</dbReference>